<dbReference type="SUPFAM" id="SSF56112">
    <property type="entry name" value="Protein kinase-like (PK-like)"/>
    <property type="match status" value="1"/>
</dbReference>
<accession>A5DJ96</accession>
<evidence type="ECO:0000256" key="4">
    <source>
        <dbReference type="SAM" id="MobiDB-lite"/>
    </source>
</evidence>
<dbReference type="InterPro" id="IPR011009">
    <property type="entry name" value="Kinase-like_dom_sf"/>
</dbReference>
<dbReference type="PROSITE" id="PS00108">
    <property type="entry name" value="PROTEIN_KINASE_ST"/>
    <property type="match status" value="1"/>
</dbReference>
<dbReference type="GO" id="GO:0004674">
    <property type="term" value="F:protein serine/threonine kinase activity"/>
    <property type="evidence" value="ECO:0007669"/>
    <property type="project" value="TreeGrafter"/>
</dbReference>
<evidence type="ECO:0000259" key="5">
    <source>
        <dbReference type="PROSITE" id="PS50011"/>
    </source>
</evidence>
<dbReference type="Pfam" id="PF00069">
    <property type="entry name" value="Pkinase"/>
    <property type="match status" value="1"/>
</dbReference>
<sequence length="573" mass="62723">MTGQSPTPDDVQGIYRKPPPPARRSSPFGLSVLISSQQQAQNSSQNEQLNEGLDDPIDFSGPGSGSGPDTPTAATFDRITKLPTPIIKQGSFSSTFSGHSNILSSSPGTVTSTSPSTSSPVYEESNMNPLSRETKNFRAISEYKPTGLVRKSSLLEGSSAAQPSVFTNQRVVSTPMASTGTEATPPPKDGTENDDKSLQNQPPKSRSGDVYVAPHNGARYIYQKDIGSGTFSTVVLAINAENSHDCAAVKIVHVPLTSERETFNFKAVIRRELNALNSIHHPCIVGLLDYSVSVPLQSGSGDDGDSDPDLDLAGAPISASAITSVYNAVRENSEQLLFLTYSRGGNLYQMQHQHRTSQARSVEYWTVIRRIVAELICAVAHLHSHDIVHRDIKLENILVNFPYQELMSETCTNDSFTNLTDFGLSRRLRYSGEFLTTRCGSQDYVSPELLLGIPYDGKLTDSWAVGVVIYALLENRLPFDVPPNIAPQNGISPSVLKRRRNKNTAAHRIAMLSWDWYTVLEMVSDDHIPGAAKNIIAELREIVEQLLVRKDRRVVVSDLLGCPIMDCVPPSWR</sequence>
<dbReference type="STRING" id="294746.A5DJ96"/>
<dbReference type="GO" id="GO:0005524">
    <property type="term" value="F:ATP binding"/>
    <property type="evidence" value="ECO:0007669"/>
    <property type="project" value="UniProtKB-UniRule"/>
</dbReference>
<gene>
    <name evidence="6" type="ORF">PGUG_03347</name>
</gene>
<evidence type="ECO:0000256" key="3">
    <source>
        <dbReference type="PROSITE-ProRule" id="PRU10141"/>
    </source>
</evidence>
<dbReference type="InterPro" id="IPR008271">
    <property type="entry name" value="Ser/Thr_kinase_AS"/>
</dbReference>
<evidence type="ECO:0000256" key="1">
    <source>
        <dbReference type="ARBA" id="ARBA00022741"/>
    </source>
</evidence>
<dbReference type="GO" id="GO:0030447">
    <property type="term" value="P:filamentous growth"/>
    <property type="evidence" value="ECO:0007669"/>
    <property type="project" value="UniProtKB-ARBA"/>
</dbReference>
<dbReference type="SMART" id="SM00220">
    <property type="entry name" value="S_TKc"/>
    <property type="match status" value="1"/>
</dbReference>
<feature type="compositionally biased region" description="Low complexity" evidence="4">
    <location>
        <begin position="104"/>
        <end position="121"/>
    </location>
</feature>
<protein>
    <recommendedName>
        <fullName evidence="5">Protein kinase domain-containing protein</fullName>
    </recommendedName>
</protein>
<dbReference type="InterPro" id="IPR017441">
    <property type="entry name" value="Protein_kinase_ATP_BS"/>
</dbReference>
<dbReference type="InParanoid" id="A5DJ96"/>
<dbReference type="GeneID" id="5126097"/>
<dbReference type="AlphaFoldDB" id="A5DJ96"/>
<feature type="compositionally biased region" description="Low complexity" evidence="4">
    <location>
        <begin position="35"/>
        <end position="48"/>
    </location>
</feature>
<dbReference type="HOGENOM" id="CLU_025793_1_0_1"/>
<name>A5DJ96_PICGU</name>
<dbReference type="OrthoDB" id="410920at2759"/>
<dbReference type="PROSITE" id="PS00107">
    <property type="entry name" value="PROTEIN_KINASE_ATP"/>
    <property type="match status" value="1"/>
</dbReference>
<dbReference type="Gene3D" id="3.30.200.20">
    <property type="entry name" value="Phosphorylase Kinase, domain 1"/>
    <property type="match status" value="1"/>
</dbReference>
<dbReference type="GO" id="GO:0005634">
    <property type="term" value="C:nucleus"/>
    <property type="evidence" value="ECO:0007669"/>
    <property type="project" value="TreeGrafter"/>
</dbReference>
<keyword evidence="7" id="KW-1185">Reference proteome</keyword>
<dbReference type="InterPro" id="IPR000719">
    <property type="entry name" value="Prot_kinase_dom"/>
</dbReference>
<feature type="compositionally biased region" description="Polar residues" evidence="4">
    <location>
        <begin position="166"/>
        <end position="182"/>
    </location>
</feature>
<evidence type="ECO:0000313" key="7">
    <source>
        <dbReference type="Proteomes" id="UP000001997"/>
    </source>
</evidence>
<feature type="region of interest" description="Disordered" evidence="4">
    <location>
        <begin position="1"/>
        <end position="133"/>
    </location>
</feature>
<organism evidence="6 7">
    <name type="scientific">Meyerozyma guilliermondii (strain ATCC 6260 / CBS 566 / DSM 6381 / JCM 1539 / NBRC 10279 / NRRL Y-324)</name>
    <name type="common">Yeast</name>
    <name type="synonym">Candida guilliermondii</name>
    <dbReference type="NCBI Taxonomy" id="294746"/>
    <lineage>
        <taxon>Eukaryota</taxon>
        <taxon>Fungi</taxon>
        <taxon>Dikarya</taxon>
        <taxon>Ascomycota</taxon>
        <taxon>Saccharomycotina</taxon>
        <taxon>Pichiomycetes</taxon>
        <taxon>Debaryomycetaceae</taxon>
        <taxon>Meyerozyma</taxon>
    </lineage>
</organism>
<keyword evidence="2 3" id="KW-0067">ATP-binding</keyword>
<dbReference type="eggNOG" id="KOG0586">
    <property type="taxonomic scope" value="Eukaryota"/>
</dbReference>
<dbReference type="PROSITE" id="PS50011">
    <property type="entry name" value="PROTEIN_KINASE_DOM"/>
    <property type="match status" value="1"/>
</dbReference>
<evidence type="ECO:0000256" key="2">
    <source>
        <dbReference type="ARBA" id="ARBA00022840"/>
    </source>
</evidence>
<dbReference type="Proteomes" id="UP000001997">
    <property type="component" value="Unassembled WGS sequence"/>
</dbReference>
<dbReference type="RefSeq" id="XP_001483966.2">
    <property type="nucleotide sequence ID" value="XM_001483916.1"/>
</dbReference>
<dbReference type="PANTHER" id="PTHR44167:SF24">
    <property type="entry name" value="SERINE_THREONINE-PROTEIN KINASE CHK2"/>
    <property type="match status" value="1"/>
</dbReference>
<feature type="domain" description="Protein kinase" evidence="5">
    <location>
        <begin position="220"/>
        <end position="565"/>
    </location>
</feature>
<feature type="compositionally biased region" description="Polar residues" evidence="4">
    <location>
        <begin position="90"/>
        <end position="103"/>
    </location>
</feature>
<dbReference type="VEuPathDB" id="FungiDB:PGUG_03347"/>
<dbReference type="KEGG" id="pgu:PGUG_03347"/>
<dbReference type="PANTHER" id="PTHR44167">
    <property type="entry name" value="OVARIAN-SPECIFIC SERINE/THREONINE-PROTEIN KINASE LOK-RELATED"/>
    <property type="match status" value="1"/>
</dbReference>
<evidence type="ECO:0000313" key="6">
    <source>
        <dbReference type="EMBL" id="EDK39249.2"/>
    </source>
</evidence>
<dbReference type="GO" id="GO:0044773">
    <property type="term" value="P:mitotic DNA damage checkpoint signaling"/>
    <property type="evidence" value="ECO:0007669"/>
    <property type="project" value="TreeGrafter"/>
</dbReference>
<proteinExistence type="predicted"/>
<dbReference type="Gene3D" id="1.10.510.10">
    <property type="entry name" value="Transferase(Phosphotransferase) domain 1"/>
    <property type="match status" value="1"/>
</dbReference>
<dbReference type="EMBL" id="CH408158">
    <property type="protein sequence ID" value="EDK39249.2"/>
    <property type="molecule type" value="Genomic_DNA"/>
</dbReference>
<feature type="region of interest" description="Disordered" evidence="4">
    <location>
        <begin position="166"/>
        <end position="210"/>
    </location>
</feature>
<feature type="binding site" evidence="3">
    <location>
        <position position="250"/>
    </location>
    <ligand>
        <name>ATP</name>
        <dbReference type="ChEBI" id="CHEBI:30616"/>
    </ligand>
</feature>
<reference evidence="6 7" key="1">
    <citation type="journal article" date="2009" name="Nature">
        <title>Evolution of pathogenicity and sexual reproduction in eight Candida genomes.</title>
        <authorList>
            <person name="Butler G."/>
            <person name="Rasmussen M.D."/>
            <person name="Lin M.F."/>
            <person name="Santos M.A."/>
            <person name="Sakthikumar S."/>
            <person name="Munro C.A."/>
            <person name="Rheinbay E."/>
            <person name="Grabherr M."/>
            <person name="Forche A."/>
            <person name="Reedy J.L."/>
            <person name="Agrafioti I."/>
            <person name="Arnaud M.B."/>
            <person name="Bates S."/>
            <person name="Brown A.J."/>
            <person name="Brunke S."/>
            <person name="Costanzo M.C."/>
            <person name="Fitzpatrick D.A."/>
            <person name="de Groot P.W."/>
            <person name="Harris D."/>
            <person name="Hoyer L.L."/>
            <person name="Hube B."/>
            <person name="Klis F.M."/>
            <person name="Kodira C."/>
            <person name="Lennard N."/>
            <person name="Logue M.E."/>
            <person name="Martin R."/>
            <person name="Neiman A.M."/>
            <person name="Nikolaou E."/>
            <person name="Quail M.A."/>
            <person name="Quinn J."/>
            <person name="Santos M.C."/>
            <person name="Schmitzberger F.F."/>
            <person name="Sherlock G."/>
            <person name="Shah P."/>
            <person name="Silverstein K.A."/>
            <person name="Skrzypek M.S."/>
            <person name="Soll D."/>
            <person name="Staggs R."/>
            <person name="Stansfield I."/>
            <person name="Stumpf M.P."/>
            <person name="Sudbery P.E."/>
            <person name="Srikantha T."/>
            <person name="Zeng Q."/>
            <person name="Berman J."/>
            <person name="Berriman M."/>
            <person name="Heitman J."/>
            <person name="Gow N.A."/>
            <person name="Lorenz M.C."/>
            <person name="Birren B.W."/>
            <person name="Kellis M."/>
            <person name="Cuomo C.A."/>
        </authorList>
    </citation>
    <scope>NUCLEOTIDE SEQUENCE [LARGE SCALE GENOMIC DNA]</scope>
    <source>
        <strain evidence="7">ATCC 6260 / CBS 566 / DSM 6381 / JCM 1539 / NBRC 10279 / NRRL Y-324</strain>
    </source>
</reference>
<dbReference type="FunCoup" id="A5DJ96">
    <property type="interactions" value="148"/>
</dbReference>
<keyword evidence="1 3" id="KW-0547">Nucleotide-binding</keyword>